<comment type="similarity">
    <text evidence="2">Belongs to the NAPRTase family.</text>
</comment>
<organism evidence="14 15">
    <name type="scientific">Trichinella spiralis</name>
    <name type="common">Trichina worm</name>
    <dbReference type="NCBI Taxonomy" id="6334"/>
    <lineage>
        <taxon>Eukaryota</taxon>
        <taxon>Metazoa</taxon>
        <taxon>Ecdysozoa</taxon>
        <taxon>Nematoda</taxon>
        <taxon>Enoplea</taxon>
        <taxon>Dorylaimia</taxon>
        <taxon>Trichinellida</taxon>
        <taxon>Trichinellidae</taxon>
        <taxon>Trichinella</taxon>
    </lineage>
</organism>
<keyword evidence="4 14" id="KW-0328">Glycosyltransferase</keyword>
<dbReference type="UniPathway" id="UPA00253"/>
<evidence type="ECO:0000259" key="13">
    <source>
        <dbReference type="Pfam" id="PF18127"/>
    </source>
</evidence>
<dbReference type="InterPro" id="IPR041525">
    <property type="entry name" value="N/Namide_PRibTrfase"/>
</dbReference>
<evidence type="ECO:0000256" key="9">
    <source>
        <dbReference type="ARBA" id="ARBA00047835"/>
    </source>
</evidence>
<dbReference type="GO" id="GO:0003747">
    <property type="term" value="F:translation release factor activity"/>
    <property type="evidence" value="ECO:0007669"/>
    <property type="project" value="InterPro"/>
</dbReference>
<evidence type="ECO:0000256" key="8">
    <source>
        <dbReference type="ARBA" id="ARBA00035036"/>
    </source>
</evidence>
<dbReference type="Pfam" id="PF18127">
    <property type="entry name" value="NAMPT_N"/>
    <property type="match status" value="1"/>
</dbReference>
<dbReference type="GO" id="GO:0047280">
    <property type="term" value="F:nicotinamide phosphoribosyltransferase activity"/>
    <property type="evidence" value="ECO:0007669"/>
    <property type="project" value="UniProtKB-EC"/>
</dbReference>
<evidence type="ECO:0000256" key="6">
    <source>
        <dbReference type="ARBA" id="ARBA00035007"/>
    </source>
</evidence>
<dbReference type="AlphaFoldDB" id="A0A0V1BW00"/>
<dbReference type="InParanoid" id="A0A0V1BW00"/>
<dbReference type="Proteomes" id="UP000054776">
    <property type="component" value="Unassembled WGS sequence"/>
</dbReference>
<gene>
    <name evidence="14" type="primary">MET</name>
    <name evidence="14" type="ORF">T01_12147</name>
</gene>
<comment type="pathway">
    <text evidence="6">Cofactor biosynthesis; NAD(+) biosynthesis; nicotinamide D-ribonucleotide from 5-phospho-alpha-D-ribose 1-diphosphate and nicotinamide: step 1/1.</text>
</comment>
<dbReference type="EC" id="2.4.2.12" evidence="7"/>
<dbReference type="SUPFAM" id="SSF51690">
    <property type="entry name" value="Nicotinate/Quinolinate PRTase C-terminal domain-like"/>
    <property type="match status" value="1"/>
</dbReference>
<dbReference type="InterPro" id="IPR036068">
    <property type="entry name" value="Nicotinate_pribotase-like_C"/>
</dbReference>
<evidence type="ECO:0000259" key="11">
    <source>
        <dbReference type="Pfam" id="PF00472"/>
    </source>
</evidence>
<dbReference type="PANTHER" id="PTHR43816">
    <property type="entry name" value="NICOTINAMIDE PHOSPHORIBOSYLTRANSFERASE"/>
    <property type="match status" value="1"/>
</dbReference>
<keyword evidence="3" id="KW-0662">Pyridine nucleotide biosynthesis</keyword>
<evidence type="ECO:0000256" key="1">
    <source>
        <dbReference type="ARBA" id="ARBA00010835"/>
    </source>
</evidence>
<dbReference type="Pfam" id="PF00472">
    <property type="entry name" value="RF-1"/>
    <property type="match status" value="1"/>
</dbReference>
<protein>
    <recommendedName>
        <fullName evidence="8">Nicotinamide phosphoribosyltransferase</fullName>
        <ecNumber evidence="7">2.4.2.12</ecNumber>
    </recommendedName>
</protein>
<dbReference type="NCBIfam" id="NF006629">
    <property type="entry name" value="PRK09198.1"/>
    <property type="match status" value="1"/>
</dbReference>
<comment type="similarity">
    <text evidence="1">Belongs to the prokaryotic/mitochondrial release factor family.</text>
</comment>
<evidence type="ECO:0000256" key="4">
    <source>
        <dbReference type="ARBA" id="ARBA00022676"/>
    </source>
</evidence>
<dbReference type="OrthoDB" id="193380at2759"/>
<evidence type="ECO:0000259" key="12">
    <source>
        <dbReference type="Pfam" id="PF04095"/>
    </source>
</evidence>
<feature type="domain" description="Prokaryotic-type class I peptide chain release factors" evidence="11">
    <location>
        <begin position="633"/>
        <end position="736"/>
    </location>
</feature>
<proteinExistence type="inferred from homology"/>
<evidence type="ECO:0000313" key="14">
    <source>
        <dbReference type="EMBL" id="KRY41111.1"/>
    </source>
</evidence>
<evidence type="ECO:0000256" key="10">
    <source>
        <dbReference type="SAM" id="MobiDB-lite"/>
    </source>
</evidence>
<sequence length="762" mass="86976">MKPPNSKLCSIVSSRFEMSASTETSDKKVNANPTQASTNIPYQRAIYSRRQAEQYSKNCHKQQITSLCMSTSKSIEISIFLYVKEVVQLRPSPRSFLLKHCHLHNGILQLQIVQRIITHDKNGAGWSSLLANCKTISTLEVFRKNVTHYNQYPPQTTKIYSYFECRGGKFEDVCFFGLQYVLKRWMVGCVVNHQMIDEAKEFYKKHFTGLDVFNENGWRYIVDYHKGRLPLRIKAVPEGSIIPYKNVLFTVENTDPKVAWLTNWFETLLLQVWYPITVCTSSRYHKILIAKYLEMTSDSSDSLPYKLHDFGYRGSSSVESAAIGDAAHLVNFYGTDTVAGIRLCSKYYGCSMAGVSIPAAEHSTITSWKRENEVEAYRHLLQQYPNGLVSVVSDSYDLYSCVEKIWGHELKELVMQRKHHGCVIIRPDSGDPAEVTVKVLEILAKHYPCRMNSKGYKMLPDYLRVIQADGVSYESMGNVLEAMKLAGWSAENVYFGTGGSLLQRVHRDTLKCAFKCSFVIVDGEERPVFKQPITDRAKTSKKGRLCLNYSKDGHYETVELGRGDQQMDLLDVVFENGVLLREQSLDDIRSRAALSLRMNGFCKRVDVGIISLLGGIFQRCSISRKDYPFPPLEEPDLEEKFVSGHGPGGQNVNKRQNCVFLRHVPTGLSVKVHEDRLLQRNRIIARVRLQEKLDQLLNGENSFLALKAKELKQKSLKAQWKRRKGREMKRLAKERQQQMLLAGEPSAVDNLTNDQQPDDHLD</sequence>
<comment type="caution">
    <text evidence="14">The sequence shown here is derived from an EMBL/GenBank/DDBJ whole genome shotgun (WGS) entry which is preliminary data.</text>
</comment>
<name>A0A0V1BW00_TRISP</name>
<dbReference type="Pfam" id="PF04095">
    <property type="entry name" value="NAPRTase"/>
    <property type="match status" value="1"/>
</dbReference>
<dbReference type="SUPFAM" id="SSF75620">
    <property type="entry name" value="Release factor"/>
    <property type="match status" value="1"/>
</dbReference>
<dbReference type="PANTHER" id="PTHR43816:SF1">
    <property type="entry name" value="NICOTINAMIDE PHOSPHORIBOSYLTRANSFERASE"/>
    <property type="match status" value="1"/>
</dbReference>
<dbReference type="Gene3D" id="3.20.20.70">
    <property type="entry name" value="Aldolase class I"/>
    <property type="match status" value="1"/>
</dbReference>
<reference evidence="14 15" key="1">
    <citation type="submission" date="2015-01" db="EMBL/GenBank/DDBJ databases">
        <title>Evolution of Trichinella species and genotypes.</title>
        <authorList>
            <person name="Korhonen P.K."/>
            <person name="Edoardo P."/>
            <person name="Giuseppe L.R."/>
            <person name="Gasser R.B."/>
        </authorList>
    </citation>
    <scope>NUCLEOTIDE SEQUENCE [LARGE SCALE GENOMIC DNA]</scope>
    <source>
        <strain evidence="14">ISS3</strain>
    </source>
</reference>
<dbReference type="InterPro" id="IPR016471">
    <property type="entry name" value="Nicotinamide_PRibTrfase"/>
</dbReference>
<evidence type="ECO:0000313" key="15">
    <source>
        <dbReference type="Proteomes" id="UP000054776"/>
    </source>
</evidence>
<dbReference type="STRING" id="6334.A0A0V1BW00"/>
<comment type="catalytic activity">
    <reaction evidence="9">
        <text>beta-nicotinamide D-ribonucleotide + diphosphate = 5-phospho-alpha-D-ribose 1-diphosphate + nicotinamide + H(+)</text>
        <dbReference type="Rhea" id="RHEA:16149"/>
        <dbReference type="ChEBI" id="CHEBI:14649"/>
        <dbReference type="ChEBI" id="CHEBI:15378"/>
        <dbReference type="ChEBI" id="CHEBI:17154"/>
        <dbReference type="ChEBI" id="CHEBI:33019"/>
        <dbReference type="ChEBI" id="CHEBI:58017"/>
        <dbReference type="EC" id="2.4.2.12"/>
    </reaction>
    <physiologicalReaction direction="right-to-left" evidence="9">
        <dbReference type="Rhea" id="RHEA:16151"/>
    </physiologicalReaction>
</comment>
<dbReference type="InterPro" id="IPR013785">
    <property type="entry name" value="Aldolase_TIM"/>
</dbReference>
<dbReference type="EMBL" id="JYDH01000009">
    <property type="protein sequence ID" value="KRY41111.1"/>
    <property type="molecule type" value="Genomic_DNA"/>
</dbReference>
<dbReference type="InterPro" id="IPR041529">
    <property type="entry name" value="DUF5598"/>
</dbReference>
<dbReference type="CDD" id="cd01569">
    <property type="entry name" value="PBEF_like"/>
    <property type="match status" value="1"/>
</dbReference>
<feature type="region of interest" description="Disordered" evidence="10">
    <location>
        <begin position="740"/>
        <end position="762"/>
    </location>
</feature>
<dbReference type="InterPro" id="IPR000352">
    <property type="entry name" value="Pep_chain_release_fac_I"/>
</dbReference>
<feature type="domain" description="Nicotinamide phosphoribosyltransferase N-terminal" evidence="13">
    <location>
        <begin position="145"/>
        <end position="233"/>
    </location>
</feature>
<evidence type="ECO:0000256" key="2">
    <source>
        <dbReference type="ARBA" id="ARBA00010897"/>
    </source>
</evidence>
<feature type="domain" description="Nicotinate/nicotinamide phosphoribosyltransferase" evidence="12">
    <location>
        <begin position="305"/>
        <end position="560"/>
    </location>
</feature>
<evidence type="ECO:0000256" key="3">
    <source>
        <dbReference type="ARBA" id="ARBA00022642"/>
    </source>
</evidence>
<evidence type="ECO:0000256" key="7">
    <source>
        <dbReference type="ARBA" id="ARBA00035024"/>
    </source>
</evidence>
<keyword evidence="5 14" id="KW-0808">Transferase</keyword>
<dbReference type="GO" id="GO:0009435">
    <property type="term" value="P:NAD+ biosynthetic process"/>
    <property type="evidence" value="ECO:0007669"/>
    <property type="project" value="UniProtKB-UniPathway"/>
</dbReference>
<evidence type="ECO:0000256" key="5">
    <source>
        <dbReference type="ARBA" id="ARBA00022679"/>
    </source>
</evidence>
<accession>A0A0V1BW00</accession>
<dbReference type="Gene3D" id="3.30.160.20">
    <property type="match status" value="1"/>
</dbReference>
<dbReference type="InterPro" id="IPR045853">
    <property type="entry name" value="Pep_chain_release_fac_I_sf"/>
</dbReference>
<keyword evidence="15" id="KW-1185">Reference proteome</keyword>